<gene>
    <name evidence="2" type="ORF">KGM_202699A</name>
</gene>
<organism evidence="2 3">
    <name type="scientific">Danaus plexippus plexippus</name>
    <dbReference type="NCBI Taxonomy" id="278856"/>
    <lineage>
        <taxon>Eukaryota</taxon>
        <taxon>Metazoa</taxon>
        <taxon>Ecdysozoa</taxon>
        <taxon>Arthropoda</taxon>
        <taxon>Hexapoda</taxon>
        <taxon>Insecta</taxon>
        <taxon>Pterygota</taxon>
        <taxon>Neoptera</taxon>
        <taxon>Endopterygota</taxon>
        <taxon>Lepidoptera</taxon>
        <taxon>Glossata</taxon>
        <taxon>Ditrysia</taxon>
        <taxon>Papilionoidea</taxon>
        <taxon>Nymphalidae</taxon>
        <taxon>Danainae</taxon>
        <taxon>Danaini</taxon>
        <taxon>Danaina</taxon>
        <taxon>Danaus</taxon>
        <taxon>Danaus</taxon>
    </lineage>
</organism>
<dbReference type="EMBL" id="AGBW02010599">
    <property type="protein sequence ID" value="OWR48206.1"/>
    <property type="molecule type" value="Genomic_DNA"/>
</dbReference>
<reference evidence="2 3" key="1">
    <citation type="journal article" date="2011" name="Cell">
        <title>The monarch butterfly genome yields insights into long-distance migration.</title>
        <authorList>
            <person name="Zhan S."/>
            <person name="Merlin C."/>
            <person name="Boore J.L."/>
            <person name="Reppert S.M."/>
        </authorList>
    </citation>
    <scope>NUCLEOTIDE SEQUENCE [LARGE SCALE GENOMIC DNA]</scope>
    <source>
        <strain evidence="2">F-2</strain>
    </source>
</reference>
<name>A0A212F3A0_DANPL</name>
<accession>A0A212F3A0</accession>
<feature type="non-terminal residue" evidence="2">
    <location>
        <position position="43"/>
    </location>
</feature>
<evidence type="ECO:0000313" key="3">
    <source>
        <dbReference type="Proteomes" id="UP000007151"/>
    </source>
</evidence>
<dbReference type="KEGG" id="dpl:KGM_202699A"/>
<keyword evidence="1" id="KW-0732">Signal</keyword>
<protein>
    <submittedName>
        <fullName evidence="2">Chlorophyllide A binding protein</fullName>
    </submittedName>
</protein>
<evidence type="ECO:0000313" key="2">
    <source>
        <dbReference type="EMBL" id="OWR48206.1"/>
    </source>
</evidence>
<dbReference type="InParanoid" id="A0A212F3A0"/>
<comment type="caution">
    <text evidence="2">The sequence shown here is derived from an EMBL/GenBank/DDBJ whole genome shotgun (WGS) entry which is preliminary data.</text>
</comment>
<sequence>MMMKLLIFLFSFISYLDLSASQYVQPGQCDPNIQLVNDFNVTN</sequence>
<evidence type="ECO:0000256" key="1">
    <source>
        <dbReference type="SAM" id="SignalP"/>
    </source>
</evidence>
<feature type="chain" id="PRO_5013392774" evidence="1">
    <location>
        <begin position="22"/>
        <end position="43"/>
    </location>
</feature>
<keyword evidence="3" id="KW-1185">Reference proteome</keyword>
<dbReference type="Proteomes" id="UP000007151">
    <property type="component" value="Unassembled WGS sequence"/>
</dbReference>
<dbReference type="AlphaFoldDB" id="A0A212F3A0"/>
<feature type="signal peptide" evidence="1">
    <location>
        <begin position="1"/>
        <end position="21"/>
    </location>
</feature>
<proteinExistence type="predicted"/>